<dbReference type="AlphaFoldDB" id="A0AA38SW94"/>
<organism evidence="2 3">
    <name type="scientific">Centaurea solstitialis</name>
    <name type="common">yellow star-thistle</name>
    <dbReference type="NCBI Taxonomy" id="347529"/>
    <lineage>
        <taxon>Eukaryota</taxon>
        <taxon>Viridiplantae</taxon>
        <taxon>Streptophyta</taxon>
        <taxon>Embryophyta</taxon>
        <taxon>Tracheophyta</taxon>
        <taxon>Spermatophyta</taxon>
        <taxon>Magnoliopsida</taxon>
        <taxon>eudicotyledons</taxon>
        <taxon>Gunneridae</taxon>
        <taxon>Pentapetalae</taxon>
        <taxon>asterids</taxon>
        <taxon>campanulids</taxon>
        <taxon>Asterales</taxon>
        <taxon>Asteraceae</taxon>
        <taxon>Carduoideae</taxon>
        <taxon>Cardueae</taxon>
        <taxon>Centaureinae</taxon>
        <taxon>Centaurea</taxon>
    </lineage>
</organism>
<keyword evidence="3" id="KW-1185">Reference proteome</keyword>
<evidence type="ECO:0000313" key="3">
    <source>
        <dbReference type="Proteomes" id="UP001172457"/>
    </source>
</evidence>
<evidence type="ECO:0000313" key="2">
    <source>
        <dbReference type="EMBL" id="KAJ9549930.1"/>
    </source>
</evidence>
<feature type="region of interest" description="Disordered" evidence="1">
    <location>
        <begin position="446"/>
        <end position="484"/>
    </location>
</feature>
<gene>
    <name evidence="2" type="ORF">OSB04_022473</name>
</gene>
<feature type="compositionally biased region" description="Basic and acidic residues" evidence="1">
    <location>
        <begin position="173"/>
        <end position="187"/>
    </location>
</feature>
<dbReference type="PANTHER" id="PTHR36723:SF1">
    <property type="entry name" value="F22C12.19"/>
    <property type="match status" value="1"/>
</dbReference>
<feature type="region of interest" description="Disordered" evidence="1">
    <location>
        <begin position="99"/>
        <end position="133"/>
    </location>
</feature>
<feature type="region of interest" description="Disordered" evidence="1">
    <location>
        <begin position="505"/>
        <end position="600"/>
    </location>
</feature>
<sequence length="622" mass="67447">MDAVELPLPAAIVTKIMRSSGGCSGGGGVSTRVELLGHQSERETCSSSSFHQDTDDKCNVNGSRPTFWNNMSEEDLYRQASQSASLRNEEAFMDHDMASVPEAKQSQRKSGKAARSNGSSSRRSRAAHMEPSLNVTGVVDVNDQSKELGSYPGKCNISEKTHTAKHKTTISGKRSDKRNSKAPKNKCDSFSRAYQASVQLLVEITYLECMVQNTIFDFAKHVDEVPLNELLDGSCKRPKSIKDKDKETEIINGSILLSVRQACSILQLQKPTQTPNVAAVDGTYNHNASSCLPNSATSGASTNDENKGDAADPASSNKVENSCSDLADHAILKFPLFAPKDVLGRLSLPPPKDLDLMLLDSMKPTSTSKVHNGGTLPTFPWSHVSGGHFKANPDVVKSTPSKSTCQGRWVRMRNSTASLGDTTTTTTYLADFESLTYNQSLVPLGCQQPGPTEKEKPPSTSISDVTIDRGLMPPGTRTSSKIPATHSGGVLAAAQTLCDIASRFRKQDQNGPVRWQKKSSQKTIKASKLTSDEKLEKALFAIPSSRSTGPTNPIDDPNKPHNPSKKLRLSVTEKTNNDPPKRRTIGRNHRTGRLRSNRSRTLLLVQPLNQPNSTMKAAAAAH</sequence>
<feature type="region of interest" description="Disordered" evidence="1">
    <location>
        <begin position="295"/>
        <end position="320"/>
    </location>
</feature>
<protein>
    <submittedName>
        <fullName evidence="2">Uncharacterized protein</fullName>
    </submittedName>
</protein>
<evidence type="ECO:0000256" key="1">
    <source>
        <dbReference type="SAM" id="MobiDB-lite"/>
    </source>
</evidence>
<feature type="compositionally biased region" description="Basic residues" evidence="1">
    <location>
        <begin position="582"/>
        <end position="598"/>
    </location>
</feature>
<accession>A0AA38SW94</accession>
<proteinExistence type="predicted"/>
<reference evidence="2" key="1">
    <citation type="submission" date="2023-03" db="EMBL/GenBank/DDBJ databases">
        <title>Chromosome-scale reference genome and RAD-based genetic map of yellow starthistle (Centaurea solstitialis) reveal putative structural variation and QTLs associated with invader traits.</title>
        <authorList>
            <person name="Reatini B."/>
            <person name="Cang F.A."/>
            <person name="Jiang Q."/>
            <person name="Mckibben M.T.W."/>
            <person name="Barker M.S."/>
            <person name="Rieseberg L.H."/>
            <person name="Dlugosch K.M."/>
        </authorList>
    </citation>
    <scope>NUCLEOTIDE SEQUENCE</scope>
    <source>
        <strain evidence="2">CAN-66</strain>
        <tissue evidence="2">Leaf</tissue>
    </source>
</reference>
<feature type="region of interest" description="Disordered" evidence="1">
    <location>
        <begin position="150"/>
        <end position="187"/>
    </location>
</feature>
<dbReference type="Proteomes" id="UP001172457">
    <property type="component" value="Chromosome 5"/>
</dbReference>
<dbReference type="EMBL" id="JARYMX010000005">
    <property type="protein sequence ID" value="KAJ9549930.1"/>
    <property type="molecule type" value="Genomic_DNA"/>
</dbReference>
<name>A0AA38SW94_9ASTR</name>
<comment type="caution">
    <text evidence="2">The sequence shown here is derived from an EMBL/GenBank/DDBJ whole genome shotgun (WGS) entry which is preliminary data.</text>
</comment>
<dbReference type="PANTHER" id="PTHR36723">
    <property type="entry name" value="F22C12.19"/>
    <property type="match status" value="1"/>
</dbReference>